<accession>A0ABW6GFT3</accession>
<keyword evidence="7" id="KW-1185">Reference proteome</keyword>
<dbReference type="SUPFAM" id="SSF46785">
    <property type="entry name" value="Winged helix' DNA-binding domain"/>
    <property type="match status" value="1"/>
</dbReference>
<keyword evidence="2" id="KW-0238">DNA-binding</keyword>
<dbReference type="EMBL" id="JBHYPX010000008">
    <property type="protein sequence ID" value="MFE1351584.1"/>
    <property type="molecule type" value="Genomic_DNA"/>
</dbReference>
<dbReference type="SMART" id="SM00345">
    <property type="entry name" value="HTH_GNTR"/>
    <property type="match status" value="1"/>
</dbReference>
<protein>
    <submittedName>
        <fullName evidence="6">GntR family transcriptional regulator</fullName>
    </submittedName>
</protein>
<dbReference type="SUPFAM" id="SSF48008">
    <property type="entry name" value="GntR ligand-binding domain-like"/>
    <property type="match status" value="1"/>
</dbReference>
<dbReference type="Gene3D" id="1.20.120.530">
    <property type="entry name" value="GntR ligand-binding domain-like"/>
    <property type="match status" value="1"/>
</dbReference>
<keyword evidence="1" id="KW-0805">Transcription regulation</keyword>
<reference evidence="6 7" key="1">
    <citation type="submission" date="2024-09" db="EMBL/GenBank/DDBJ databases">
        <title>The Natural Products Discovery Center: Release of the First 8490 Sequenced Strains for Exploring Actinobacteria Biosynthetic Diversity.</title>
        <authorList>
            <person name="Kalkreuter E."/>
            <person name="Kautsar S.A."/>
            <person name="Yang D."/>
            <person name="Bader C.D."/>
            <person name="Teijaro C.N."/>
            <person name="Fluegel L."/>
            <person name="Davis C.M."/>
            <person name="Simpson J.R."/>
            <person name="Lauterbach L."/>
            <person name="Steele A.D."/>
            <person name="Gui C."/>
            <person name="Meng S."/>
            <person name="Li G."/>
            <person name="Viehrig K."/>
            <person name="Ye F."/>
            <person name="Su P."/>
            <person name="Kiefer A.F."/>
            <person name="Nichols A."/>
            <person name="Cepeda A.J."/>
            <person name="Yan W."/>
            <person name="Fan B."/>
            <person name="Jiang Y."/>
            <person name="Adhikari A."/>
            <person name="Zheng C.-J."/>
            <person name="Schuster L."/>
            <person name="Cowan T.M."/>
            <person name="Smanski M.J."/>
            <person name="Chevrette M.G."/>
            <person name="De Carvalho L.P.S."/>
            <person name="Shen B."/>
        </authorList>
    </citation>
    <scope>NUCLEOTIDE SEQUENCE [LARGE SCALE GENOMIC DNA]</scope>
    <source>
        <strain evidence="6 7">NPDC058753</strain>
    </source>
</reference>
<evidence type="ECO:0000313" key="6">
    <source>
        <dbReference type="EMBL" id="MFE1351584.1"/>
    </source>
</evidence>
<dbReference type="InterPro" id="IPR036390">
    <property type="entry name" value="WH_DNA-bd_sf"/>
</dbReference>
<keyword evidence="3" id="KW-0804">Transcription</keyword>
<organism evidence="6 7">
    <name type="scientific">Kitasatospora phosalacinea</name>
    <dbReference type="NCBI Taxonomy" id="2065"/>
    <lineage>
        <taxon>Bacteria</taxon>
        <taxon>Bacillati</taxon>
        <taxon>Actinomycetota</taxon>
        <taxon>Actinomycetes</taxon>
        <taxon>Kitasatosporales</taxon>
        <taxon>Streptomycetaceae</taxon>
        <taxon>Kitasatospora</taxon>
    </lineage>
</organism>
<gene>
    <name evidence="6" type="ORF">ACFW6T_06285</name>
</gene>
<feature type="region of interest" description="Disordered" evidence="4">
    <location>
        <begin position="197"/>
        <end position="249"/>
    </location>
</feature>
<dbReference type="Gene3D" id="1.10.10.10">
    <property type="entry name" value="Winged helix-like DNA-binding domain superfamily/Winged helix DNA-binding domain"/>
    <property type="match status" value="1"/>
</dbReference>
<dbReference type="PANTHER" id="PTHR43537:SF24">
    <property type="entry name" value="GLUCONATE OPERON TRANSCRIPTIONAL REPRESSOR"/>
    <property type="match status" value="1"/>
</dbReference>
<dbReference type="Pfam" id="PF00392">
    <property type="entry name" value="GntR"/>
    <property type="match status" value="1"/>
</dbReference>
<feature type="domain" description="HTH gntR-type" evidence="5">
    <location>
        <begin position="4"/>
        <end position="71"/>
    </location>
</feature>
<dbReference type="Pfam" id="PF07729">
    <property type="entry name" value="FCD"/>
    <property type="match status" value="1"/>
</dbReference>
<evidence type="ECO:0000313" key="7">
    <source>
        <dbReference type="Proteomes" id="UP001599542"/>
    </source>
</evidence>
<dbReference type="RefSeq" id="WP_380327796.1">
    <property type="nucleotide sequence ID" value="NZ_JBHYPW010000042.1"/>
</dbReference>
<proteinExistence type="predicted"/>
<dbReference type="Proteomes" id="UP001599542">
    <property type="component" value="Unassembled WGS sequence"/>
</dbReference>
<evidence type="ECO:0000256" key="4">
    <source>
        <dbReference type="SAM" id="MobiDB-lite"/>
    </source>
</evidence>
<dbReference type="PANTHER" id="PTHR43537">
    <property type="entry name" value="TRANSCRIPTIONAL REGULATOR, GNTR FAMILY"/>
    <property type="match status" value="1"/>
</dbReference>
<evidence type="ECO:0000259" key="5">
    <source>
        <dbReference type="PROSITE" id="PS50949"/>
    </source>
</evidence>
<comment type="caution">
    <text evidence="6">The sequence shown here is derived from an EMBL/GenBank/DDBJ whole genome shotgun (WGS) entry which is preliminary data.</text>
</comment>
<feature type="compositionally biased region" description="Pro residues" evidence="4">
    <location>
        <begin position="235"/>
        <end position="249"/>
    </location>
</feature>
<evidence type="ECO:0000256" key="1">
    <source>
        <dbReference type="ARBA" id="ARBA00023015"/>
    </source>
</evidence>
<dbReference type="InterPro" id="IPR036388">
    <property type="entry name" value="WH-like_DNA-bd_sf"/>
</dbReference>
<name>A0ABW6GFT3_9ACTN</name>
<dbReference type="InterPro" id="IPR008920">
    <property type="entry name" value="TF_FadR/GntR_C"/>
</dbReference>
<dbReference type="PROSITE" id="PS50949">
    <property type="entry name" value="HTH_GNTR"/>
    <property type="match status" value="1"/>
</dbReference>
<sequence>MTAEGKSQRAHRFIRERIASGAYGPGYRLVLSSLAAELSMSVVPVREAVRALTAEGLVTFERHVGARVAHVDGAQYRFTMQAISMLEGAATALAAPFTTAADLDRARRLNDVVRLGLPDLDPRVFREANQALHTTLYARCPNPRLLEIIQGEWVRLGHLRGTASAIAPGRAAEAVREHAALIDLIAAGAPAEEVERAARHHRDGSLTADLTVRHPAPDPLGADPLGADGHGEPPALLPALPPALLPEGA</sequence>
<dbReference type="InterPro" id="IPR011711">
    <property type="entry name" value="GntR_C"/>
</dbReference>
<dbReference type="InterPro" id="IPR000524">
    <property type="entry name" value="Tscrpt_reg_HTH_GntR"/>
</dbReference>
<dbReference type="SMART" id="SM00895">
    <property type="entry name" value="FCD"/>
    <property type="match status" value="1"/>
</dbReference>
<evidence type="ECO:0000256" key="3">
    <source>
        <dbReference type="ARBA" id="ARBA00023163"/>
    </source>
</evidence>
<evidence type="ECO:0000256" key="2">
    <source>
        <dbReference type="ARBA" id="ARBA00023125"/>
    </source>
</evidence>